<evidence type="ECO:0000259" key="1">
    <source>
        <dbReference type="Pfam" id="PF13456"/>
    </source>
</evidence>
<dbReference type="EMBL" id="KZ866753">
    <property type="protein sequence ID" value="RIA04562.1"/>
    <property type="molecule type" value="Genomic_DNA"/>
</dbReference>
<dbReference type="Pfam" id="PF13456">
    <property type="entry name" value="RVT_3"/>
    <property type="match status" value="1"/>
</dbReference>
<evidence type="ECO:0000313" key="2">
    <source>
        <dbReference type="EMBL" id="RIA04562.1"/>
    </source>
</evidence>
<dbReference type="PANTHER" id="PTHR34146">
    <property type="entry name" value="POLYNUCLEOTIDYL TRANSFERASE, RIBONUCLEASE H-LIKE SUPERFAMILY PROTEIN-RELATED"/>
    <property type="match status" value="1"/>
</dbReference>
<dbReference type="CDD" id="cd06222">
    <property type="entry name" value="RNase_H_like"/>
    <property type="match status" value="1"/>
</dbReference>
<organism evidence="2">
    <name type="scientific">Brassica campestris</name>
    <name type="common">Field mustard</name>
    <dbReference type="NCBI Taxonomy" id="3711"/>
    <lineage>
        <taxon>Eukaryota</taxon>
        <taxon>Viridiplantae</taxon>
        <taxon>Streptophyta</taxon>
        <taxon>Embryophyta</taxon>
        <taxon>Tracheophyta</taxon>
        <taxon>Spermatophyta</taxon>
        <taxon>Magnoliopsida</taxon>
        <taxon>eudicotyledons</taxon>
        <taxon>Gunneridae</taxon>
        <taxon>Pentapetalae</taxon>
        <taxon>rosids</taxon>
        <taxon>malvids</taxon>
        <taxon>Brassicales</taxon>
        <taxon>Brassicaceae</taxon>
        <taxon>Brassiceae</taxon>
        <taxon>Brassica</taxon>
    </lineage>
</organism>
<reference evidence="2" key="1">
    <citation type="submission" date="2018-06" db="EMBL/GenBank/DDBJ databases">
        <title>WGS assembly of Brassica rapa FPsc.</title>
        <authorList>
            <person name="Bowman J."/>
            <person name="Kohchi T."/>
            <person name="Yamato K."/>
            <person name="Jenkins J."/>
            <person name="Shu S."/>
            <person name="Ishizaki K."/>
            <person name="Yamaoka S."/>
            <person name="Nishihama R."/>
            <person name="Nakamura Y."/>
            <person name="Berger F."/>
            <person name="Adam C."/>
            <person name="Aki S."/>
            <person name="Althoff F."/>
            <person name="Araki T."/>
            <person name="Arteaga-Vazquez M."/>
            <person name="Balasubrmanian S."/>
            <person name="Bauer D."/>
            <person name="Boehm C."/>
            <person name="Briginshaw L."/>
            <person name="Caballero-Perez J."/>
            <person name="Catarino B."/>
            <person name="Chen F."/>
            <person name="Chiyoda S."/>
            <person name="Chovatia M."/>
            <person name="Davies K."/>
            <person name="Delmans M."/>
            <person name="Demura T."/>
            <person name="Dierschke T."/>
            <person name="Dolan L."/>
            <person name="Dorantes-Acosta A."/>
            <person name="Eklund D."/>
            <person name="Florent S."/>
            <person name="Flores-Sandoval E."/>
            <person name="Fujiyama A."/>
            <person name="Fukuzawa H."/>
            <person name="Galik B."/>
            <person name="Grimanelli D."/>
            <person name="Grimwood J."/>
            <person name="Grossniklaus U."/>
            <person name="Hamada T."/>
            <person name="Haseloff J."/>
            <person name="Hetherington A."/>
            <person name="Higo A."/>
            <person name="Hirakawa Y."/>
            <person name="Hundley H."/>
            <person name="Ikeda Y."/>
            <person name="Inoue K."/>
            <person name="Inoue S."/>
            <person name="Ishida S."/>
            <person name="Jia Q."/>
            <person name="Kakita M."/>
            <person name="Kanazawa T."/>
            <person name="Kawai Y."/>
            <person name="Kawashima T."/>
            <person name="Kennedy M."/>
            <person name="Kinose K."/>
            <person name="Kinoshita T."/>
            <person name="Kohara Y."/>
            <person name="Koide E."/>
            <person name="Komatsu K."/>
            <person name="Kopischke S."/>
            <person name="Kubo M."/>
            <person name="Kyozuka J."/>
            <person name="Lagercrantz U."/>
            <person name="Lin S."/>
            <person name="Lindquist E."/>
            <person name="Lipzen A."/>
            <person name="Lu C."/>
            <person name="Luna E."/>
            <person name="Martienssen R."/>
            <person name="Minamino N."/>
            <person name="Mizutani M."/>
            <person name="Mizutani M."/>
            <person name="Mochizuki N."/>
            <person name="Monte I."/>
            <person name="Mosher R."/>
            <person name="Nagasaki H."/>
            <person name="Nakagami H."/>
            <person name="Naramoto S."/>
            <person name="Nishitani K."/>
            <person name="Ohtani M."/>
            <person name="Okamoto T."/>
            <person name="Okumura M."/>
            <person name="Phillips J."/>
            <person name="Pollak B."/>
            <person name="Reinders A."/>
            <person name="Roevekamp M."/>
            <person name="Sano R."/>
            <person name="Sawa S."/>
            <person name="Schmid M."/>
            <person name="Shirakawa M."/>
            <person name="Solano R."/>
            <person name="Spunde A."/>
            <person name="Suetsugu N."/>
            <person name="Sugano S."/>
            <person name="Sugiyama A."/>
            <person name="Sun R."/>
            <person name="Suzuki Y."/>
            <person name="Takenaka M."/>
            <person name="Takezawa D."/>
            <person name="Tomogane H."/>
            <person name="Tsuzuki M."/>
            <person name="Ueda T."/>
            <person name="Umeda M."/>
            <person name="Ward J."/>
            <person name="Watanabe Y."/>
            <person name="Yazaki K."/>
            <person name="Yokoyama R."/>
            <person name="Yoshitake Y."/>
            <person name="Yotsui I."/>
            <person name="Zachgo S."/>
            <person name="Schmutz J."/>
        </authorList>
    </citation>
    <scope>NUCLEOTIDE SEQUENCE [LARGE SCALE GENOMIC DNA]</scope>
</reference>
<dbReference type="SUPFAM" id="SSF53098">
    <property type="entry name" value="Ribonuclease H-like"/>
    <property type="match status" value="1"/>
</dbReference>
<dbReference type="GO" id="GO:0003676">
    <property type="term" value="F:nucleic acid binding"/>
    <property type="evidence" value="ECO:0007669"/>
    <property type="project" value="InterPro"/>
</dbReference>
<gene>
    <name evidence="2" type="ORF">BRARA_K01195</name>
</gene>
<name>A0A397KW31_BRACM</name>
<dbReference type="Proteomes" id="UP000264353">
    <property type="component" value="Unassembled WGS sequence"/>
</dbReference>
<sequence length="174" mass="19795">MDFNLWKEAIYHNEPTFPTQVRDHRPCSIIDVLPQESMLYCIADASWKSEHEAAGIGWSLYSRQGTLIMQGSSAIATTNSAFEAEAVATLLAVQQLHKLHYKNVIFLGDNAQLFKSLKPNRGCENTARHEASVMVQDILNLAKLNDYSFKQVPRNLIYHVDQLAKRARLSEQEY</sequence>
<dbReference type="InterPro" id="IPR012337">
    <property type="entry name" value="RNaseH-like_sf"/>
</dbReference>
<dbReference type="InterPro" id="IPR002156">
    <property type="entry name" value="RNaseH_domain"/>
</dbReference>
<dbReference type="AlphaFoldDB" id="A0A397KW31"/>
<dbReference type="GO" id="GO:0004523">
    <property type="term" value="F:RNA-DNA hybrid ribonuclease activity"/>
    <property type="evidence" value="ECO:0007669"/>
    <property type="project" value="InterPro"/>
</dbReference>
<feature type="non-terminal residue" evidence="2">
    <location>
        <position position="174"/>
    </location>
</feature>
<accession>A0A397KW31</accession>
<dbReference type="InterPro" id="IPR036397">
    <property type="entry name" value="RNaseH_sf"/>
</dbReference>
<dbReference type="InterPro" id="IPR044730">
    <property type="entry name" value="RNase_H-like_dom_plant"/>
</dbReference>
<proteinExistence type="predicted"/>
<protein>
    <recommendedName>
        <fullName evidence="1">RNase H type-1 domain-containing protein</fullName>
    </recommendedName>
</protein>
<dbReference type="PANTHER" id="PTHR34146:SF3">
    <property type="entry name" value="POLYNUCLEOTIDYL TRANSFERASE, RIBONUCLEASE H-LIKE SUPERFAMILY PROTEIN"/>
    <property type="match status" value="1"/>
</dbReference>
<feature type="domain" description="RNase H type-1" evidence="1">
    <location>
        <begin position="44"/>
        <end position="167"/>
    </location>
</feature>
<dbReference type="Gene3D" id="3.30.420.10">
    <property type="entry name" value="Ribonuclease H-like superfamily/Ribonuclease H"/>
    <property type="match status" value="1"/>
</dbReference>